<dbReference type="GO" id="GO:0016829">
    <property type="term" value="F:lyase activity"/>
    <property type="evidence" value="ECO:0007669"/>
    <property type="project" value="UniProtKB-KW"/>
</dbReference>
<dbReference type="PANTHER" id="PTHR11941">
    <property type="entry name" value="ENOYL-COA HYDRATASE-RELATED"/>
    <property type="match status" value="1"/>
</dbReference>
<dbReference type="PROSITE" id="PS00166">
    <property type="entry name" value="ENOYL_COA_HYDRATASE"/>
    <property type="match status" value="1"/>
</dbReference>
<evidence type="ECO:0000313" key="4">
    <source>
        <dbReference type="EMBL" id="MCP1337012.1"/>
    </source>
</evidence>
<dbReference type="AlphaFoldDB" id="A0A9J6PAC3"/>
<dbReference type="Proteomes" id="UP001055804">
    <property type="component" value="Unassembled WGS sequence"/>
</dbReference>
<comment type="caution">
    <text evidence="4">The sequence shown here is derived from an EMBL/GenBank/DDBJ whole genome shotgun (WGS) entry which is preliminary data.</text>
</comment>
<dbReference type="GO" id="GO:0006635">
    <property type="term" value="P:fatty acid beta-oxidation"/>
    <property type="evidence" value="ECO:0007669"/>
    <property type="project" value="TreeGrafter"/>
</dbReference>
<dbReference type="InterPro" id="IPR001753">
    <property type="entry name" value="Enoyl-CoA_hydra/iso"/>
</dbReference>
<dbReference type="RefSeq" id="WP_269332951.1">
    <property type="nucleotide sequence ID" value="NZ_JAMZFT010000002.1"/>
</dbReference>
<dbReference type="InterPro" id="IPR014748">
    <property type="entry name" value="Enoyl-CoA_hydra_C"/>
</dbReference>
<reference evidence="4" key="1">
    <citation type="submission" date="2022-06" db="EMBL/GenBank/DDBJ databases">
        <title>Isolation and Genomics of Futiania mangrovii gen. nov., sp. nov., a Rare and Metabolically-versatile member in the Class Alphaproteobacteria.</title>
        <authorList>
            <person name="Liu L."/>
            <person name="Huang W.-C."/>
            <person name="Pan J."/>
            <person name="Li J."/>
            <person name="Huang Y."/>
            <person name="Du H."/>
            <person name="Liu Y."/>
            <person name="Li M."/>
        </authorList>
    </citation>
    <scope>NUCLEOTIDE SEQUENCE</scope>
    <source>
        <strain evidence="4">FT118</strain>
    </source>
</reference>
<dbReference type="SUPFAM" id="SSF52096">
    <property type="entry name" value="ClpP/crotonase"/>
    <property type="match status" value="1"/>
</dbReference>
<name>A0A9J6PAC3_9PROT</name>
<protein>
    <submittedName>
        <fullName evidence="4">Enoyl-CoA hydratase/isomerase family protein</fullName>
    </submittedName>
</protein>
<sequence>MGGRHQAISYRVEDGLAILELDRPESRNALDITMRNEIRDLLPEIRADRSLHALLLTGSGGAFCAGGDLKALSEGERSSQQNRERIRLLHVWFRELVDLELPVIAAVDGPAFGAGFNLALAADFVLCSTRAKFCAVFGRIGLIPDLGGFFLLPRTVGMHRAKDLVLTARTVGAEEAQRIGIVSEVFAPEDLRAGAIAFANRFKHASRDAIGIAKGILNQSFDLDQHALSEMEAFGQAVCISSEYHREAVRRFLGKEPLPFDWDRLRRDGQ</sequence>
<organism evidence="4 5">
    <name type="scientific">Futiania mangrovi</name>
    <dbReference type="NCBI Taxonomy" id="2959716"/>
    <lineage>
        <taxon>Bacteria</taxon>
        <taxon>Pseudomonadati</taxon>
        <taxon>Pseudomonadota</taxon>
        <taxon>Alphaproteobacteria</taxon>
        <taxon>Futianiales</taxon>
        <taxon>Futianiaceae</taxon>
        <taxon>Futiania</taxon>
    </lineage>
</organism>
<evidence type="ECO:0000313" key="5">
    <source>
        <dbReference type="Proteomes" id="UP001055804"/>
    </source>
</evidence>
<dbReference type="PANTHER" id="PTHR11941:SF54">
    <property type="entry name" value="ENOYL-COA HYDRATASE, MITOCHONDRIAL"/>
    <property type="match status" value="1"/>
</dbReference>
<dbReference type="InterPro" id="IPR029045">
    <property type="entry name" value="ClpP/crotonase-like_dom_sf"/>
</dbReference>
<dbReference type="EMBL" id="JAMZFT010000002">
    <property type="protein sequence ID" value="MCP1337012.1"/>
    <property type="molecule type" value="Genomic_DNA"/>
</dbReference>
<evidence type="ECO:0000256" key="3">
    <source>
        <dbReference type="RuleBase" id="RU003707"/>
    </source>
</evidence>
<comment type="similarity">
    <text evidence="1 3">Belongs to the enoyl-CoA hydratase/isomerase family.</text>
</comment>
<dbReference type="InterPro" id="IPR018376">
    <property type="entry name" value="Enoyl-CoA_hyd/isom_CS"/>
</dbReference>
<keyword evidence="5" id="KW-1185">Reference proteome</keyword>
<keyword evidence="2" id="KW-0456">Lyase</keyword>
<evidence type="ECO:0000256" key="1">
    <source>
        <dbReference type="ARBA" id="ARBA00005254"/>
    </source>
</evidence>
<accession>A0A9J6PAC3</accession>
<gene>
    <name evidence="4" type="ORF">NJQ99_11370</name>
</gene>
<evidence type="ECO:0000256" key="2">
    <source>
        <dbReference type="ARBA" id="ARBA00023239"/>
    </source>
</evidence>
<dbReference type="Gene3D" id="3.90.226.10">
    <property type="entry name" value="2-enoyl-CoA Hydratase, Chain A, domain 1"/>
    <property type="match status" value="1"/>
</dbReference>
<proteinExistence type="inferred from homology"/>
<dbReference type="Pfam" id="PF00378">
    <property type="entry name" value="ECH_1"/>
    <property type="match status" value="1"/>
</dbReference>
<dbReference type="CDD" id="cd06558">
    <property type="entry name" value="crotonase-like"/>
    <property type="match status" value="1"/>
</dbReference>
<dbReference type="Gene3D" id="1.10.12.10">
    <property type="entry name" value="Lyase 2-enoyl-coa Hydratase, Chain A, domain 2"/>
    <property type="match status" value="1"/>
</dbReference>